<dbReference type="AlphaFoldDB" id="A0A3S9XB09"/>
<reference evidence="4" key="1">
    <citation type="submission" date="2018-06" db="EMBL/GenBank/DDBJ databases">
        <title>Complete genome of Pseudomonas insecticola strain QZS01.</title>
        <authorList>
            <person name="Wang J."/>
            <person name="Su Q."/>
        </authorList>
    </citation>
    <scope>NUCLEOTIDE SEQUENCE [LARGE SCALE GENOMIC DNA]</scope>
    <source>
        <strain evidence="4">QZS01</strain>
    </source>
</reference>
<organism evidence="3 4">
    <name type="scientific">Entomomonas moraniae</name>
    <dbReference type="NCBI Taxonomy" id="2213226"/>
    <lineage>
        <taxon>Bacteria</taxon>
        <taxon>Pseudomonadati</taxon>
        <taxon>Pseudomonadota</taxon>
        <taxon>Gammaproteobacteria</taxon>
        <taxon>Pseudomonadales</taxon>
        <taxon>Pseudomonadaceae</taxon>
        <taxon>Entomomonas</taxon>
    </lineage>
</organism>
<feature type="transmembrane region" description="Helical" evidence="2">
    <location>
        <begin position="6"/>
        <end position="24"/>
    </location>
</feature>
<evidence type="ECO:0000313" key="3">
    <source>
        <dbReference type="EMBL" id="AZS49600.1"/>
    </source>
</evidence>
<evidence type="ECO:0000256" key="1">
    <source>
        <dbReference type="SAM" id="Coils"/>
    </source>
</evidence>
<accession>A0A3S9XB09</accession>
<keyword evidence="2" id="KW-0812">Transmembrane</keyword>
<dbReference type="EMBL" id="CP029822">
    <property type="protein sequence ID" value="AZS49600.1"/>
    <property type="molecule type" value="Genomic_DNA"/>
</dbReference>
<dbReference type="Proteomes" id="UP000273143">
    <property type="component" value="Chromosome"/>
</dbReference>
<sequence length="117" mass="13747">MQKLLSYTTACLIIALLLCIVYLSHIKNQRDKIQHNLNLAEQQINNLVDINKNLSGSIDLLEQQAQQNRRYIYSLEQKRKQTQKQTDQLIQQFKRLKNENKTVNSWANQSLPTSLHK</sequence>
<gene>
    <name evidence="3" type="ORF">DM558_01880</name>
</gene>
<keyword evidence="1" id="KW-0175">Coiled coil</keyword>
<evidence type="ECO:0000313" key="4">
    <source>
        <dbReference type="Proteomes" id="UP000273143"/>
    </source>
</evidence>
<keyword evidence="2" id="KW-1133">Transmembrane helix</keyword>
<proteinExistence type="predicted"/>
<evidence type="ECO:0000256" key="2">
    <source>
        <dbReference type="SAM" id="Phobius"/>
    </source>
</evidence>
<dbReference type="RefSeq" id="WP_109703308.1">
    <property type="nucleotide sequence ID" value="NZ_CP029822.1"/>
</dbReference>
<name>A0A3S9XB09_9GAMM</name>
<protein>
    <submittedName>
        <fullName evidence="3">Uncharacterized protein</fullName>
    </submittedName>
</protein>
<dbReference type="KEGG" id="emo:DM558_01880"/>
<keyword evidence="4" id="KW-1185">Reference proteome</keyword>
<feature type="coiled-coil region" evidence="1">
    <location>
        <begin position="23"/>
        <end position="99"/>
    </location>
</feature>
<keyword evidence="2" id="KW-0472">Membrane</keyword>